<dbReference type="GO" id="GO:0000224">
    <property type="term" value="F:peptide-N4-(N-acetyl-beta-glucosaminyl)asparagine amidase activity"/>
    <property type="evidence" value="ECO:0007669"/>
    <property type="project" value="TreeGrafter"/>
</dbReference>
<dbReference type="SMART" id="SM00458">
    <property type="entry name" value="RICIN"/>
    <property type="match status" value="1"/>
</dbReference>
<dbReference type="InterPro" id="IPR041371">
    <property type="entry name" value="GH92_N"/>
</dbReference>
<dbReference type="InterPro" id="IPR008928">
    <property type="entry name" value="6-hairpin_glycosidase_sf"/>
</dbReference>
<keyword evidence="2" id="KW-0732">Signal</keyword>
<sequence>MKRWRTFLATCLLSLGLAAPTTVANAATPAAVTDPASLVNPLLGTSNGGNTFPGADVPFGMVSWSPDTNSRPPGGNYAYSDNVVTGFSLNHISGPGCGAMGDIPVLPTTGGVDGNATVGFSHSNETASAGAYSVNLDNGVDTELTTTARSGMARFTFPATTQANLLFKLNADKATNLHFDKVSSTEVRGSVDAGLFCASAPSYTAYFDMVFDRPITGSGTFDGGDSVTFDTTGNRTVQAKVGLSYVSIEGATANRESENPGWDFTGTRSAAHDAWNDVLGRIAVTGGSSDQQKVFYTSLYHSLLHPNLLSDSDGKYWGFDKKVHTVSGGQKAQYGTYSGWDIYRTQAQLEALVAPEQAGDSAQSLVNDYEQAGFFPKWSLNSAETQVMNGDPGPAIIADYYAFGARDFDTATAKADMIKEGTTTNPIRMGLDLQTKYGYLPSDGSYPRDFYGSVATLLEYSAQDFATSAFAGALGDTDTQSQFANRAQDWKNTFNASSGFMQPKQLNGSWKPGFNPASSDQFVEGTSWQYTGAVPHNIRGLADAMGGNSKYVNYLDSVLSDFHGSDGSHADLGNEPSIELPWEYDYVGQPWKTQEIVRKVQDQLWPNDPAKWGVGNDDLGTMSAWYVWSAMGFYPETPGTSDLALGSPLFTHVDVTLGNGRHMVVNAPKAAGDAPYVQSATLNGADWNNAYLPADFATGGGTLDLDLGTGANTDWATAASSAPPSYEGDGGAKPPGPPVAPSGAVKSAIGDKCLDDDSGSTTNGNKIQIWTCNDSAAQRVTVAADGSLQVLGKCVEVTGNGGAANGTLVELWDCNGGDNQKWGYTASTGALVNPQSGRCLDVPDAGTADGTQLEIWDCHSGDNQKWSLPS</sequence>
<dbReference type="Pfam" id="PF17678">
    <property type="entry name" value="Glyco_hydro_92N"/>
    <property type="match status" value="1"/>
</dbReference>
<dbReference type="GO" id="GO:0005829">
    <property type="term" value="C:cytosol"/>
    <property type="evidence" value="ECO:0007669"/>
    <property type="project" value="TreeGrafter"/>
</dbReference>
<gene>
    <name evidence="4" type="ORF">OG398_34135</name>
</gene>
<feature type="domain" description="Ricin B lectin" evidence="3">
    <location>
        <begin position="742"/>
        <end position="869"/>
    </location>
</feature>
<dbReference type="InterPro" id="IPR000772">
    <property type="entry name" value="Ricin_B_lectin"/>
</dbReference>
<evidence type="ECO:0000313" key="4">
    <source>
        <dbReference type="EMBL" id="WTW72932.1"/>
    </source>
</evidence>
<organism evidence="4">
    <name type="scientific">Streptomyces sp. NBC_00008</name>
    <dbReference type="NCBI Taxonomy" id="2903610"/>
    <lineage>
        <taxon>Bacteria</taxon>
        <taxon>Bacillati</taxon>
        <taxon>Actinomycetota</taxon>
        <taxon>Actinomycetes</taxon>
        <taxon>Kitasatosporales</taxon>
        <taxon>Streptomycetaceae</taxon>
        <taxon>Streptomyces</taxon>
    </lineage>
</organism>
<dbReference type="SUPFAM" id="SSF50370">
    <property type="entry name" value="Ricin B-like lectins"/>
    <property type="match status" value="1"/>
</dbReference>
<dbReference type="AlphaFoldDB" id="A0AAU2VZZ4"/>
<dbReference type="PROSITE" id="PS50231">
    <property type="entry name" value="RICIN_B_LECTIN"/>
    <property type="match status" value="1"/>
</dbReference>
<dbReference type="SUPFAM" id="SSF48208">
    <property type="entry name" value="Six-hairpin glycosidases"/>
    <property type="match status" value="1"/>
</dbReference>
<dbReference type="NCBIfam" id="NF035929">
    <property type="entry name" value="lectin_1"/>
    <property type="match status" value="1"/>
</dbReference>
<dbReference type="InterPro" id="IPR035992">
    <property type="entry name" value="Ricin_B-like_lectins"/>
</dbReference>
<dbReference type="Gene3D" id="3.30.2080.10">
    <property type="entry name" value="GH92 mannosidase domain"/>
    <property type="match status" value="1"/>
</dbReference>
<name>A0AAU2VZZ4_9ACTN</name>
<dbReference type="Gene3D" id="2.70.98.10">
    <property type="match status" value="1"/>
</dbReference>
<feature type="signal peptide" evidence="2">
    <location>
        <begin position="1"/>
        <end position="26"/>
    </location>
</feature>
<proteinExistence type="predicted"/>
<dbReference type="InterPro" id="IPR005887">
    <property type="entry name" value="GH92_a_mannosidase_put"/>
</dbReference>
<dbReference type="Gene3D" id="2.80.10.50">
    <property type="match status" value="2"/>
</dbReference>
<dbReference type="NCBIfam" id="TIGR01180">
    <property type="entry name" value="aman2_put"/>
    <property type="match status" value="1"/>
</dbReference>
<dbReference type="GO" id="GO:0005975">
    <property type="term" value="P:carbohydrate metabolic process"/>
    <property type="evidence" value="ECO:0007669"/>
    <property type="project" value="InterPro"/>
</dbReference>
<feature type="chain" id="PRO_5043849942" evidence="2">
    <location>
        <begin position="27"/>
        <end position="870"/>
    </location>
</feature>
<dbReference type="EMBL" id="CP108313">
    <property type="protein sequence ID" value="WTW72932.1"/>
    <property type="molecule type" value="Genomic_DNA"/>
</dbReference>
<reference evidence="4" key="1">
    <citation type="submission" date="2022-10" db="EMBL/GenBank/DDBJ databases">
        <title>The complete genomes of actinobacterial strains from the NBC collection.</title>
        <authorList>
            <person name="Joergensen T.S."/>
            <person name="Alvarez Arevalo M."/>
            <person name="Sterndorff E.B."/>
            <person name="Faurdal D."/>
            <person name="Vuksanovic O."/>
            <person name="Mourched A.-S."/>
            <person name="Charusanti P."/>
            <person name="Shaw S."/>
            <person name="Blin K."/>
            <person name="Weber T."/>
        </authorList>
    </citation>
    <scope>NUCLEOTIDE SEQUENCE</scope>
    <source>
        <strain evidence="4">NBC_00008</strain>
    </source>
</reference>
<protein>
    <submittedName>
        <fullName evidence="4">Lectin</fullName>
    </submittedName>
</protein>
<dbReference type="GO" id="GO:0030246">
    <property type="term" value="F:carbohydrate binding"/>
    <property type="evidence" value="ECO:0007669"/>
    <property type="project" value="InterPro"/>
</dbReference>
<dbReference type="Pfam" id="PF07971">
    <property type="entry name" value="Glyco_hydro_92"/>
    <property type="match status" value="1"/>
</dbReference>
<evidence type="ECO:0000259" key="3">
    <source>
        <dbReference type="SMART" id="SM00458"/>
    </source>
</evidence>
<dbReference type="Gene3D" id="1.20.1610.10">
    <property type="entry name" value="alpha-1,2-mannosidases domains"/>
    <property type="match status" value="1"/>
</dbReference>
<accession>A0AAU2VZZ4</accession>
<dbReference type="GO" id="GO:0006516">
    <property type="term" value="P:glycoprotein catabolic process"/>
    <property type="evidence" value="ECO:0007669"/>
    <property type="project" value="TreeGrafter"/>
</dbReference>
<dbReference type="InterPro" id="IPR012939">
    <property type="entry name" value="Glyco_hydro_92"/>
</dbReference>
<dbReference type="Gene3D" id="1.20.1050.60">
    <property type="entry name" value="alpha-1,2-mannosidase"/>
    <property type="match status" value="1"/>
</dbReference>
<dbReference type="FunFam" id="3.30.2080.10:FF:000001">
    <property type="entry name" value="Alpha-1,2-mannosidase subfamily"/>
    <property type="match status" value="1"/>
</dbReference>
<dbReference type="InterPro" id="IPR050883">
    <property type="entry name" value="PNGase"/>
</dbReference>
<dbReference type="PANTHER" id="PTHR12143:SF39">
    <property type="entry name" value="SECRETED PROTEIN"/>
    <property type="match status" value="1"/>
</dbReference>
<dbReference type="Pfam" id="PF00652">
    <property type="entry name" value="Ricin_B_lectin"/>
    <property type="match status" value="1"/>
</dbReference>
<dbReference type="PANTHER" id="PTHR12143">
    <property type="entry name" value="PEPTIDE N-GLYCANASE PNGASE -RELATED"/>
    <property type="match status" value="1"/>
</dbReference>
<dbReference type="InterPro" id="IPR014718">
    <property type="entry name" value="GH-type_carb-bd"/>
</dbReference>
<feature type="region of interest" description="Disordered" evidence="1">
    <location>
        <begin position="716"/>
        <end position="745"/>
    </location>
</feature>
<evidence type="ECO:0000256" key="1">
    <source>
        <dbReference type="SAM" id="MobiDB-lite"/>
    </source>
</evidence>
<evidence type="ECO:0000256" key="2">
    <source>
        <dbReference type="SAM" id="SignalP"/>
    </source>
</evidence>
<dbReference type="CDD" id="cd23451">
    <property type="entry name" value="beta-trefoil_Ricin_laminarinase"/>
    <property type="match status" value="1"/>
</dbReference>